<evidence type="ECO:0000313" key="1">
    <source>
        <dbReference type="EMBL" id="ORB78608.1"/>
    </source>
</evidence>
<gene>
    <name evidence="1" type="ORF">BST46_18440</name>
</gene>
<organism evidence="1 2">
    <name type="scientific">Mycobacterium timonense</name>
    <dbReference type="NCBI Taxonomy" id="701043"/>
    <lineage>
        <taxon>Bacteria</taxon>
        <taxon>Bacillati</taxon>
        <taxon>Actinomycetota</taxon>
        <taxon>Actinomycetes</taxon>
        <taxon>Mycobacteriales</taxon>
        <taxon>Mycobacteriaceae</taxon>
        <taxon>Mycobacterium</taxon>
        <taxon>Mycobacterium avium complex (MAC)</taxon>
    </lineage>
</organism>
<reference evidence="1 2" key="1">
    <citation type="submission" date="2017-02" db="EMBL/GenBank/DDBJ databases">
        <title>The new phylogeny of genus Mycobacterium.</title>
        <authorList>
            <person name="Tortoli E."/>
            <person name="Trovato A."/>
            <person name="Cirillo D.M."/>
        </authorList>
    </citation>
    <scope>NUCLEOTIDE SEQUENCE [LARGE SCALE GENOMIC DNA]</scope>
    <source>
        <strain evidence="1 2">CCUG 56329</strain>
    </source>
</reference>
<protein>
    <submittedName>
        <fullName evidence="1">Uncharacterized protein</fullName>
    </submittedName>
</protein>
<keyword evidence="2" id="KW-1185">Reference proteome</keyword>
<name>A0ABX3TIF2_9MYCO</name>
<dbReference type="EMBL" id="MVIL01000070">
    <property type="protein sequence ID" value="ORB78608.1"/>
    <property type="molecule type" value="Genomic_DNA"/>
</dbReference>
<accession>A0ABX3TIF2</accession>
<evidence type="ECO:0000313" key="2">
    <source>
        <dbReference type="Proteomes" id="UP000192847"/>
    </source>
</evidence>
<comment type="caution">
    <text evidence="1">The sequence shown here is derived from an EMBL/GenBank/DDBJ whole genome shotgun (WGS) entry which is preliminary data.</text>
</comment>
<dbReference type="RefSeq" id="WP_023864126.1">
    <property type="nucleotide sequence ID" value="NZ_MVIL01000070.1"/>
</dbReference>
<proteinExistence type="predicted"/>
<dbReference type="Proteomes" id="UP000192847">
    <property type="component" value="Unassembled WGS sequence"/>
</dbReference>
<sequence>MSDDWPIFQPPDQDQLARRADDLRRRAALVRRYGWDQYRSRWSTGEVLGVALVLDDQAELWRRFATPEPALATWAFTLWGIAGGEADTAAGLPATRAWFDRLRDQVIGPQAPR</sequence>